<name>A0A432ZPP1_9GAMM</name>
<comment type="caution">
    <text evidence="1">The sequence shown here is derived from an EMBL/GenBank/DDBJ whole genome shotgun (WGS) entry which is preliminary data.</text>
</comment>
<dbReference type="OrthoDB" id="2664633at2"/>
<gene>
    <name evidence="1" type="ORF">CWI84_09570</name>
</gene>
<accession>A0A432ZPP1</accession>
<dbReference type="RefSeq" id="WP_126842370.1">
    <property type="nucleotide sequence ID" value="NZ_PIQH01000008.1"/>
</dbReference>
<organism evidence="1 2">
    <name type="scientific">Idiomarina tyrosinivorans</name>
    <dbReference type="NCBI Taxonomy" id="1445662"/>
    <lineage>
        <taxon>Bacteria</taxon>
        <taxon>Pseudomonadati</taxon>
        <taxon>Pseudomonadota</taxon>
        <taxon>Gammaproteobacteria</taxon>
        <taxon>Alteromonadales</taxon>
        <taxon>Idiomarinaceae</taxon>
        <taxon>Idiomarina</taxon>
    </lineage>
</organism>
<dbReference type="EMBL" id="PIQH01000008">
    <property type="protein sequence ID" value="RUO79864.1"/>
    <property type="molecule type" value="Genomic_DNA"/>
</dbReference>
<reference evidence="1 2" key="1">
    <citation type="journal article" date="2011" name="Front. Microbiol.">
        <title>Genomic signatures of strain selection and enhancement in Bacillus atrophaeus var. globigii, a historical biowarfare simulant.</title>
        <authorList>
            <person name="Gibbons H.S."/>
            <person name="Broomall S.M."/>
            <person name="McNew L.A."/>
            <person name="Daligault H."/>
            <person name="Chapman C."/>
            <person name="Bruce D."/>
            <person name="Karavis M."/>
            <person name="Krepps M."/>
            <person name="McGregor P.A."/>
            <person name="Hong C."/>
            <person name="Park K.H."/>
            <person name="Akmal A."/>
            <person name="Feldman A."/>
            <person name="Lin J.S."/>
            <person name="Chang W.E."/>
            <person name="Higgs B.W."/>
            <person name="Demirev P."/>
            <person name="Lindquist J."/>
            <person name="Liem A."/>
            <person name="Fochler E."/>
            <person name="Read T.D."/>
            <person name="Tapia R."/>
            <person name="Johnson S."/>
            <person name="Bishop-Lilly K.A."/>
            <person name="Detter C."/>
            <person name="Han C."/>
            <person name="Sozhamannan S."/>
            <person name="Rosenzweig C.N."/>
            <person name="Skowronski E.W."/>
        </authorList>
    </citation>
    <scope>NUCLEOTIDE SEQUENCE [LARGE SCALE GENOMIC DNA]</scope>
    <source>
        <strain evidence="1 2">CC-PW-9</strain>
    </source>
</reference>
<dbReference type="AlphaFoldDB" id="A0A432ZPP1"/>
<dbReference type="Proteomes" id="UP000287996">
    <property type="component" value="Unassembled WGS sequence"/>
</dbReference>
<keyword evidence="2" id="KW-1185">Reference proteome</keyword>
<evidence type="ECO:0000313" key="2">
    <source>
        <dbReference type="Proteomes" id="UP000287996"/>
    </source>
</evidence>
<protein>
    <submittedName>
        <fullName evidence="1">Uncharacterized protein</fullName>
    </submittedName>
</protein>
<proteinExistence type="predicted"/>
<sequence>MAQEKFGIDPSDIHFYAGLETDSKSLTSSLTMEVKGATVSEEGHEEYGNIFIDAENIGDALDLNETLGHVRTDDLANTNTVKLGTQQSHSVGGADVEYNNACLYANICNSRDQAEADMLSLWRSDDPEKQAEGERIYSALQEYDQLQREDVGAFFDRVGEEGIKGAIGSMLEESYEGLKAVADNPALLKEGLQEVEDDLTGKNGEARQMLAWDNLNQSLKTAAITLPVSGGLAGSVKTLDNLSEAARDNSVNKVPGAKVKDVSQSGEIDFYEGVDNKNSGPLVDYVKLSNQTNLPPETLESIIMALKGSRPESSEYMTKTQIDQHLAKFDEGVIRFTSKSGIEDCRRKPGSIKRLLRRE</sequence>
<evidence type="ECO:0000313" key="1">
    <source>
        <dbReference type="EMBL" id="RUO79864.1"/>
    </source>
</evidence>